<keyword evidence="3" id="KW-1185">Reference proteome</keyword>
<feature type="compositionally biased region" description="Basic and acidic residues" evidence="1">
    <location>
        <begin position="160"/>
        <end position="173"/>
    </location>
</feature>
<evidence type="ECO:0000313" key="2">
    <source>
        <dbReference type="EMBL" id="TNN30310.1"/>
    </source>
</evidence>
<dbReference type="AlphaFoldDB" id="A0A4Z2EP00"/>
<sequence length="181" mass="20176">MEVVEVMEVGEVVEVVEVMEVSEVVEVVEVGEVVEVMEVMEVMEVVEGASDHLYDGRVEEVVPEHGGVDGGRHEEDPDLRVGLDHVPQDHHQEVRLHTHTQGQGWRPQTWSSRPDPPDLVLQTWSRWTHVEVSLVDLVNDHETRSATDTALILLGCGERGGGHEEEVTRRPPCDRPAPLPG</sequence>
<proteinExistence type="predicted"/>
<accession>A0A4Z2EP00</accession>
<dbReference type="Proteomes" id="UP000314294">
    <property type="component" value="Unassembled WGS sequence"/>
</dbReference>
<organism evidence="2 3">
    <name type="scientific">Liparis tanakae</name>
    <name type="common">Tanaka's snailfish</name>
    <dbReference type="NCBI Taxonomy" id="230148"/>
    <lineage>
        <taxon>Eukaryota</taxon>
        <taxon>Metazoa</taxon>
        <taxon>Chordata</taxon>
        <taxon>Craniata</taxon>
        <taxon>Vertebrata</taxon>
        <taxon>Euteleostomi</taxon>
        <taxon>Actinopterygii</taxon>
        <taxon>Neopterygii</taxon>
        <taxon>Teleostei</taxon>
        <taxon>Neoteleostei</taxon>
        <taxon>Acanthomorphata</taxon>
        <taxon>Eupercaria</taxon>
        <taxon>Perciformes</taxon>
        <taxon>Cottioidei</taxon>
        <taxon>Cottales</taxon>
        <taxon>Liparidae</taxon>
        <taxon>Liparis</taxon>
    </lineage>
</organism>
<gene>
    <name evidence="2" type="ORF">EYF80_059539</name>
</gene>
<evidence type="ECO:0000313" key="3">
    <source>
        <dbReference type="Proteomes" id="UP000314294"/>
    </source>
</evidence>
<evidence type="ECO:0000256" key="1">
    <source>
        <dbReference type="SAM" id="MobiDB-lite"/>
    </source>
</evidence>
<dbReference type="EMBL" id="SRLO01004638">
    <property type="protein sequence ID" value="TNN30310.1"/>
    <property type="molecule type" value="Genomic_DNA"/>
</dbReference>
<protein>
    <submittedName>
        <fullName evidence="2">Uncharacterized protein</fullName>
    </submittedName>
</protein>
<name>A0A4Z2EP00_9TELE</name>
<reference evidence="2 3" key="1">
    <citation type="submission" date="2019-03" db="EMBL/GenBank/DDBJ databases">
        <title>First draft genome of Liparis tanakae, snailfish: a comprehensive survey of snailfish specific genes.</title>
        <authorList>
            <person name="Kim W."/>
            <person name="Song I."/>
            <person name="Jeong J.-H."/>
            <person name="Kim D."/>
            <person name="Kim S."/>
            <person name="Ryu S."/>
            <person name="Song J.Y."/>
            <person name="Lee S.K."/>
        </authorList>
    </citation>
    <scope>NUCLEOTIDE SEQUENCE [LARGE SCALE GENOMIC DNA]</scope>
    <source>
        <tissue evidence="2">Muscle</tissue>
    </source>
</reference>
<comment type="caution">
    <text evidence="2">The sequence shown here is derived from an EMBL/GenBank/DDBJ whole genome shotgun (WGS) entry which is preliminary data.</text>
</comment>
<feature type="region of interest" description="Disordered" evidence="1">
    <location>
        <begin position="159"/>
        <end position="181"/>
    </location>
</feature>